<comment type="caution">
    <text evidence="3">The sequence shown here is derived from an EMBL/GenBank/DDBJ whole genome shotgun (WGS) entry which is preliminary data.</text>
</comment>
<feature type="domain" description="Retrotransposon Copia-like N-terminal" evidence="2">
    <location>
        <begin position="36"/>
        <end position="75"/>
    </location>
</feature>
<keyword evidence="6" id="KW-1185">Reference proteome</keyword>
<evidence type="ECO:0000259" key="2">
    <source>
        <dbReference type="Pfam" id="PF14244"/>
    </source>
</evidence>
<evidence type="ECO:0000313" key="4">
    <source>
        <dbReference type="EMBL" id="KAF4393611.1"/>
    </source>
</evidence>
<feature type="region of interest" description="Disordered" evidence="1">
    <location>
        <begin position="245"/>
        <end position="275"/>
    </location>
</feature>
<evidence type="ECO:0000256" key="1">
    <source>
        <dbReference type="SAM" id="MobiDB-lite"/>
    </source>
</evidence>
<dbReference type="AlphaFoldDB" id="A0A7J6G3C3"/>
<dbReference type="Pfam" id="PF14244">
    <property type="entry name" value="Retrotran_gag_3"/>
    <property type="match status" value="1"/>
</dbReference>
<evidence type="ECO:0000313" key="5">
    <source>
        <dbReference type="Proteomes" id="UP000525078"/>
    </source>
</evidence>
<organism evidence="3 6">
    <name type="scientific">Cannabis sativa</name>
    <name type="common">Hemp</name>
    <name type="synonym">Marijuana</name>
    <dbReference type="NCBI Taxonomy" id="3483"/>
    <lineage>
        <taxon>Eukaryota</taxon>
        <taxon>Viridiplantae</taxon>
        <taxon>Streptophyta</taxon>
        <taxon>Embryophyta</taxon>
        <taxon>Tracheophyta</taxon>
        <taxon>Spermatophyta</taxon>
        <taxon>Magnoliopsida</taxon>
        <taxon>eudicotyledons</taxon>
        <taxon>Gunneridae</taxon>
        <taxon>Pentapetalae</taxon>
        <taxon>rosids</taxon>
        <taxon>fabids</taxon>
        <taxon>Rosales</taxon>
        <taxon>Cannabaceae</taxon>
        <taxon>Cannabis</taxon>
    </lineage>
</organism>
<dbReference type="InterPro" id="IPR029472">
    <property type="entry name" value="Copia-like_N"/>
</dbReference>
<dbReference type="Proteomes" id="UP000583929">
    <property type="component" value="Unassembled WGS sequence"/>
</dbReference>
<sequence>MATHASSASNSVPAHVTTNASGSRLVASPFTSTLNSIVSVKLDRVNYISWRAQLVPAIRGYDLQGYVFGTTPPPPETVQITDENGEQILIPNPELTAWNREDQLLLSWILSTLTPPILSQVVRCRTSHEVWRALETLFSSRSRARIMDLKNQLQSFRKGALTISEYCARMESISDTLLLADACVPEDDLIMSILNGLPAEYDGVINSILSQGNMNVQEVQSLLLSQENRLHRWHTTTIIEVPPSANHAQISHRGLNSEPTPAAAPSTQHPTPAVPLQTQQCHDNHASARPIPAAIMAPIPTVTTSDSSPTAAHSNESLPTVSTAVSNDSTQPTAMANVVPAAGVVSGAPTAATTAAVPSHYRPAAASIHVAYFSSVYSAINTSVL</sequence>
<evidence type="ECO:0000313" key="6">
    <source>
        <dbReference type="Proteomes" id="UP000583929"/>
    </source>
</evidence>
<proteinExistence type="predicted"/>
<dbReference type="Pfam" id="PF14223">
    <property type="entry name" value="Retrotran_gag_2"/>
    <property type="match status" value="1"/>
</dbReference>
<protein>
    <recommendedName>
        <fullName evidence="2">Retrotransposon Copia-like N-terminal domain-containing protein</fullName>
    </recommendedName>
</protein>
<gene>
    <name evidence="4" type="ORF">F8388_023415</name>
    <name evidence="3" type="ORF">G4B88_005826</name>
</gene>
<dbReference type="Proteomes" id="UP000525078">
    <property type="component" value="Unassembled WGS sequence"/>
</dbReference>
<feature type="compositionally biased region" description="Polar residues" evidence="1">
    <location>
        <begin position="265"/>
        <end position="275"/>
    </location>
</feature>
<evidence type="ECO:0000313" key="3">
    <source>
        <dbReference type="EMBL" id="KAF4377348.1"/>
    </source>
</evidence>
<dbReference type="EMBL" id="JAATIP010000014">
    <property type="protein sequence ID" value="KAF4393611.1"/>
    <property type="molecule type" value="Genomic_DNA"/>
</dbReference>
<dbReference type="PANTHER" id="PTHR47481:SF31">
    <property type="entry name" value="OS01G0873500 PROTEIN"/>
    <property type="match status" value="1"/>
</dbReference>
<dbReference type="EMBL" id="JAATIQ010000145">
    <property type="protein sequence ID" value="KAF4377348.1"/>
    <property type="molecule type" value="Genomic_DNA"/>
</dbReference>
<accession>A0A7J6G3C3</accession>
<name>A0A7J6G3C3_CANSA</name>
<reference evidence="5 6" key="1">
    <citation type="journal article" date="2020" name="bioRxiv">
        <title>Sequence and annotation of 42 cannabis genomes reveals extensive copy number variation in cannabinoid synthesis and pathogen resistance genes.</title>
        <authorList>
            <person name="Mckernan K.J."/>
            <person name="Helbert Y."/>
            <person name="Kane L.T."/>
            <person name="Ebling H."/>
            <person name="Zhang L."/>
            <person name="Liu B."/>
            <person name="Eaton Z."/>
            <person name="Mclaughlin S."/>
            <person name="Kingan S."/>
            <person name="Baybayan P."/>
            <person name="Concepcion G."/>
            <person name="Jordan M."/>
            <person name="Riva A."/>
            <person name="Barbazuk W."/>
            <person name="Harkins T."/>
        </authorList>
    </citation>
    <scope>NUCLEOTIDE SEQUENCE [LARGE SCALE GENOMIC DNA]</scope>
    <source>
        <strain evidence="5 6">cv. Jamaican Lion 4</strain>
        <strain evidence="3">Father</strain>
        <strain evidence="4">Mother</strain>
        <tissue evidence="3">Leaf</tissue>
    </source>
</reference>
<feature type="region of interest" description="Disordered" evidence="1">
    <location>
        <begin position="302"/>
        <end position="328"/>
    </location>
</feature>
<dbReference type="PANTHER" id="PTHR47481">
    <property type="match status" value="1"/>
</dbReference>